<evidence type="ECO:0000313" key="1">
    <source>
        <dbReference type="EMBL" id="KAH7904180.1"/>
    </source>
</evidence>
<dbReference type="Proteomes" id="UP000790377">
    <property type="component" value="Unassembled WGS sequence"/>
</dbReference>
<proteinExistence type="predicted"/>
<keyword evidence="2" id="KW-1185">Reference proteome</keyword>
<gene>
    <name evidence="1" type="ORF">BJ138DRAFT_1107047</name>
</gene>
<sequence length="381" mass="43397">MLKITCHGCGRSDFTSAGYGRHLAQTRNPQCVAIYQQSQQYSPENESDEDAQLDAQESIPPDVDADMLEYEPEQMQDELMDDGGVFDGDYFGAYGDEDLPWPEDDEGGDGGDDDANEMDEDAAQLDLENGWEPEPDLPQGEMNDVDEEEEDAEDRGEENRTHAEREPEQAQDEDRDQTSNKPFISLYPNPNAGAPIYTREKNAYQSYGALLSDSENVWAPFTSQIDFEVARWAKLRGPGSTAFSDLLKIDGVTEALQLSYKNSRELDQIIDRKLPGRPRFQRQEIVVGGEAFDVYFRDVLECVKALYGDPELAQYLVFKPERHYTDANMTMRMYHDMHTGRWWWDTQKKLDKENPGGTIIPIILSSDKTQITMKYPEKHSP</sequence>
<name>A0ACB7ZSL0_9AGAM</name>
<protein>
    <submittedName>
        <fullName evidence="1">Uncharacterized protein</fullName>
    </submittedName>
</protein>
<dbReference type="EMBL" id="MU268578">
    <property type="protein sequence ID" value="KAH7904180.1"/>
    <property type="molecule type" value="Genomic_DNA"/>
</dbReference>
<evidence type="ECO:0000313" key="2">
    <source>
        <dbReference type="Proteomes" id="UP000790377"/>
    </source>
</evidence>
<accession>A0ACB7ZSL0</accession>
<organism evidence="1 2">
    <name type="scientific">Hygrophoropsis aurantiaca</name>
    <dbReference type="NCBI Taxonomy" id="72124"/>
    <lineage>
        <taxon>Eukaryota</taxon>
        <taxon>Fungi</taxon>
        <taxon>Dikarya</taxon>
        <taxon>Basidiomycota</taxon>
        <taxon>Agaricomycotina</taxon>
        <taxon>Agaricomycetes</taxon>
        <taxon>Agaricomycetidae</taxon>
        <taxon>Boletales</taxon>
        <taxon>Coniophorineae</taxon>
        <taxon>Hygrophoropsidaceae</taxon>
        <taxon>Hygrophoropsis</taxon>
    </lineage>
</organism>
<comment type="caution">
    <text evidence="1">The sequence shown here is derived from an EMBL/GenBank/DDBJ whole genome shotgun (WGS) entry which is preliminary data.</text>
</comment>
<reference evidence="1" key="1">
    <citation type="journal article" date="2021" name="New Phytol.">
        <title>Evolutionary innovations through gain and loss of genes in the ectomycorrhizal Boletales.</title>
        <authorList>
            <person name="Wu G."/>
            <person name="Miyauchi S."/>
            <person name="Morin E."/>
            <person name="Kuo A."/>
            <person name="Drula E."/>
            <person name="Varga T."/>
            <person name="Kohler A."/>
            <person name="Feng B."/>
            <person name="Cao Y."/>
            <person name="Lipzen A."/>
            <person name="Daum C."/>
            <person name="Hundley H."/>
            <person name="Pangilinan J."/>
            <person name="Johnson J."/>
            <person name="Barry K."/>
            <person name="LaButti K."/>
            <person name="Ng V."/>
            <person name="Ahrendt S."/>
            <person name="Min B."/>
            <person name="Choi I.G."/>
            <person name="Park H."/>
            <person name="Plett J.M."/>
            <person name="Magnuson J."/>
            <person name="Spatafora J.W."/>
            <person name="Nagy L.G."/>
            <person name="Henrissat B."/>
            <person name="Grigoriev I.V."/>
            <person name="Yang Z.L."/>
            <person name="Xu J."/>
            <person name="Martin F.M."/>
        </authorList>
    </citation>
    <scope>NUCLEOTIDE SEQUENCE</scope>
    <source>
        <strain evidence="1">ATCC 28755</strain>
    </source>
</reference>